<dbReference type="Pfam" id="PF00382">
    <property type="entry name" value="TFIIB"/>
    <property type="match status" value="1"/>
</dbReference>
<dbReference type="Gene3D" id="3.30.70.1230">
    <property type="entry name" value="Nucleotide cyclase"/>
    <property type="match status" value="1"/>
</dbReference>
<evidence type="ECO:0000313" key="2">
    <source>
        <dbReference type="EMBL" id="QSG02940.1"/>
    </source>
</evidence>
<dbReference type="SUPFAM" id="SSF55073">
    <property type="entry name" value="Nucleotide cyclase"/>
    <property type="match status" value="1"/>
</dbReference>
<evidence type="ECO:0000259" key="1">
    <source>
        <dbReference type="PROSITE" id="PS50125"/>
    </source>
</evidence>
<reference evidence="2" key="1">
    <citation type="submission" date="2020-11" db="EMBL/GenBank/DDBJ databases">
        <title>Carbohydrate-dependent, anaerobic sulfur respiration: A novel catabolism in halophilic archaea.</title>
        <authorList>
            <person name="Sorokin D.Y."/>
            <person name="Messina E."/>
            <person name="Smedile F."/>
            <person name="La Cono V."/>
            <person name="Hallsworth J.E."/>
            <person name="Yakimov M.M."/>
        </authorList>
    </citation>
    <scope>NUCLEOTIDE SEQUENCE</scope>
    <source>
        <strain evidence="2">AArc-S</strain>
    </source>
</reference>
<dbReference type="InterPro" id="IPR029063">
    <property type="entry name" value="SAM-dependent_MTases_sf"/>
</dbReference>
<evidence type="ECO:0000313" key="3">
    <source>
        <dbReference type="Proteomes" id="UP000663586"/>
    </source>
</evidence>
<dbReference type="AlphaFoldDB" id="A0A897ML94"/>
<dbReference type="Gene3D" id="1.10.472.10">
    <property type="entry name" value="Cyclin-like"/>
    <property type="match status" value="1"/>
</dbReference>
<keyword evidence="3" id="KW-1185">Reference proteome</keyword>
<dbReference type="PANTHER" id="PTHR43081">
    <property type="entry name" value="ADENYLATE CYCLASE, TERMINAL-DIFFERENTIATION SPECIFIC-RELATED"/>
    <property type="match status" value="1"/>
</dbReference>
<dbReference type="CDD" id="cd07302">
    <property type="entry name" value="CHD"/>
    <property type="match status" value="1"/>
</dbReference>
<dbReference type="SUPFAM" id="SSF53335">
    <property type="entry name" value="S-adenosyl-L-methionine-dependent methyltransferases"/>
    <property type="match status" value="1"/>
</dbReference>
<dbReference type="Pfam" id="PF13847">
    <property type="entry name" value="Methyltransf_31"/>
    <property type="match status" value="1"/>
</dbReference>
<dbReference type="InterPro" id="IPR050697">
    <property type="entry name" value="Adenylyl/Guanylyl_Cyclase_3/4"/>
</dbReference>
<feature type="domain" description="Guanylate cyclase" evidence="1">
    <location>
        <begin position="259"/>
        <end position="380"/>
    </location>
</feature>
<dbReference type="Gene3D" id="3.40.50.150">
    <property type="entry name" value="Vaccinia Virus protein VP39"/>
    <property type="match status" value="1"/>
</dbReference>
<dbReference type="SUPFAM" id="SSF47954">
    <property type="entry name" value="Cyclin-like"/>
    <property type="match status" value="1"/>
</dbReference>
<dbReference type="EMBL" id="CP064786">
    <property type="protein sequence ID" value="QSG02940.1"/>
    <property type="molecule type" value="Genomic_DNA"/>
</dbReference>
<dbReference type="InterPro" id="IPR025714">
    <property type="entry name" value="Methyltranfer_dom"/>
</dbReference>
<dbReference type="PANTHER" id="PTHR43081:SF1">
    <property type="entry name" value="ADENYLATE CYCLASE, TERMINAL-DIFFERENTIATION SPECIFIC"/>
    <property type="match status" value="1"/>
</dbReference>
<dbReference type="CDD" id="cd02440">
    <property type="entry name" value="AdoMet_MTases"/>
    <property type="match status" value="1"/>
</dbReference>
<dbReference type="RefSeq" id="WP_238477009.1">
    <property type="nucleotide sequence ID" value="NZ_CP064786.1"/>
</dbReference>
<organism evidence="2 3">
    <name type="scientific">Natranaeroarchaeum sulfidigenes</name>
    <dbReference type="NCBI Taxonomy" id="2784880"/>
    <lineage>
        <taxon>Archaea</taxon>
        <taxon>Methanobacteriati</taxon>
        <taxon>Methanobacteriota</taxon>
        <taxon>Stenosarchaea group</taxon>
        <taxon>Halobacteria</taxon>
        <taxon>Halobacteriales</taxon>
        <taxon>Natronoarchaeaceae</taxon>
        <taxon>Natranaeroarchaeum</taxon>
    </lineage>
</organism>
<name>A0A897ML94_9EURY</name>
<dbReference type="GeneID" id="70685109"/>
<dbReference type="KEGG" id="hara:AArcS_1730"/>
<dbReference type="Proteomes" id="UP000663586">
    <property type="component" value="Chromosome"/>
</dbReference>
<gene>
    <name evidence="2" type="primary">sua74</name>
    <name evidence="2" type="ORF">AArcS_1730</name>
</gene>
<dbReference type="CDD" id="cd00043">
    <property type="entry name" value="CYCLIN_SF"/>
    <property type="match status" value="1"/>
</dbReference>
<dbReference type="Pfam" id="PF00211">
    <property type="entry name" value="Guanylate_cyc"/>
    <property type="match status" value="1"/>
</dbReference>
<dbReference type="InterPro" id="IPR029787">
    <property type="entry name" value="Nucleotide_cyclase"/>
</dbReference>
<dbReference type="SMART" id="SM00044">
    <property type="entry name" value="CYCc"/>
    <property type="match status" value="1"/>
</dbReference>
<dbReference type="InterPro" id="IPR013150">
    <property type="entry name" value="TFIIB_cyclin"/>
</dbReference>
<dbReference type="GO" id="GO:0035556">
    <property type="term" value="P:intracellular signal transduction"/>
    <property type="evidence" value="ECO:0007669"/>
    <property type="project" value="InterPro"/>
</dbReference>
<dbReference type="GO" id="GO:0009190">
    <property type="term" value="P:cyclic nucleotide biosynthetic process"/>
    <property type="evidence" value="ECO:0007669"/>
    <property type="project" value="InterPro"/>
</dbReference>
<sequence length="746" mass="82373">MVSKKDVSNLIDPLTSAGTALDLSQDTKNRAMEILRTAAEKLSVHSHGVDNVGAAVLLVACRQEEVAVTMTEVVDAWSPIDPDPDVGEPFSHSSVGRAFNHISRALAIKTRPTAPEGLVTRATTDLGLEDETATVAENILGAVRVVEPSTVGAVTAKGAASTALYLACRISDQDDCTQSQVAAALDTNSVTLRTNRDAFKQVLSDHPELDIIEETNYKTLDTALFLDLEEIRGDPSSLPSDLAETPEADAEEEYLTNAAVLFGDIRNFTSIVQLYDGAYATINELFQEIERTVAEEFQGEVDKLLGDGIMAVWTDENASQNAVACAVDILETVLPNIRSKAPFELEMGFGIATGRIRRVDVGDVDRTVFGENVNLAARLEGLCKDFDAQVIVDEDTYETVRDKTAMYHVPSRSLRGLNAPQDVYVRPDSSVIDTDDVHDFNQAAADLDEGFYAEALEFFAEAYGNHQHPYNQTLVQLLAVECFDKFERDDRASWSKRTLYEYTDTQYRRSRPLKRKAVSCLESPNMEAIRVLEIGCGTGDLTTELAEEWPAVEFVGIDTAPDALKSAKDGALSNATFKRTSVERLRPDKPFDLIFLNSPLYSQSSYLETLTDARTVIADNGALLIQQAPPSFTAKLRESTREAATMMKYEGTFERFDYPIDFFEQSELESALSNRRWNPSIDRVDIEVDVYDLVRDFTNVGLTPYTECFSNAVEKQKFKAEFQTAAKRVAEDIPSSVFLVQASPDT</sequence>
<proteinExistence type="predicted"/>
<dbReference type="GO" id="GO:0017025">
    <property type="term" value="F:TBP-class protein binding"/>
    <property type="evidence" value="ECO:0007669"/>
    <property type="project" value="InterPro"/>
</dbReference>
<dbReference type="InterPro" id="IPR036915">
    <property type="entry name" value="Cyclin-like_sf"/>
</dbReference>
<protein>
    <submittedName>
        <fullName evidence="2">Transcription initiation factor TFIIB, Brf1 subunit/Transcription initiation factor TFIIB</fullName>
    </submittedName>
</protein>
<dbReference type="InterPro" id="IPR001054">
    <property type="entry name" value="A/G_cyclase"/>
</dbReference>
<dbReference type="PROSITE" id="PS50125">
    <property type="entry name" value="GUANYLATE_CYCLASE_2"/>
    <property type="match status" value="1"/>
</dbReference>
<accession>A0A897ML94</accession>